<dbReference type="AlphaFoldDB" id="A0A6I3SMF5"/>
<evidence type="ECO:0008006" key="3">
    <source>
        <dbReference type="Google" id="ProtNLM"/>
    </source>
</evidence>
<protein>
    <recommendedName>
        <fullName evidence="3">Phage major tail protein, TP901-1 family</fullName>
    </recommendedName>
</protein>
<accession>A0A6I3SMF5</accession>
<dbReference type="OrthoDB" id="3194804at2"/>
<keyword evidence="2" id="KW-1185">Reference proteome</keyword>
<dbReference type="Proteomes" id="UP000430670">
    <property type="component" value="Unassembled WGS sequence"/>
</dbReference>
<dbReference type="EMBL" id="WNKU01000018">
    <property type="protein sequence ID" value="MTV50089.1"/>
    <property type="molecule type" value="Genomic_DNA"/>
</dbReference>
<dbReference type="NCBIfam" id="NF047353">
    <property type="entry name" value="tube_lmo2291"/>
    <property type="match status" value="1"/>
</dbReference>
<organism evidence="1 2">
    <name type="scientific">Heliobacterium mobile</name>
    <name type="common">Heliobacillus mobilis</name>
    <dbReference type="NCBI Taxonomy" id="28064"/>
    <lineage>
        <taxon>Bacteria</taxon>
        <taxon>Bacillati</taxon>
        <taxon>Bacillota</taxon>
        <taxon>Clostridia</taxon>
        <taxon>Eubacteriales</taxon>
        <taxon>Heliobacteriaceae</taxon>
        <taxon>Heliobacterium</taxon>
    </lineage>
</organism>
<gene>
    <name evidence="1" type="ORF">GJ688_14020</name>
</gene>
<dbReference type="Pfam" id="PF06199">
    <property type="entry name" value="Phage_tail_2"/>
    <property type="match status" value="1"/>
</dbReference>
<proteinExistence type="predicted"/>
<dbReference type="RefSeq" id="WP_155477175.1">
    <property type="nucleotide sequence ID" value="NZ_WNKU01000018.1"/>
</dbReference>
<reference evidence="1 2" key="1">
    <citation type="submission" date="2019-11" db="EMBL/GenBank/DDBJ databases">
        <title>Whole-genome sequence of a the green, strictly anaerobic photosynthetic bacterium Heliobacillus mobilis DSM 6151.</title>
        <authorList>
            <person name="Kyndt J.A."/>
            <person name="Meyer T.E."/>
        </authorList>
    </citation>
    <scope>NUCLEOTIDE SEQUENCE [LARGE SCALE GENOMIC DNA]</scope>
    <source>
        <strain evidence="1 2">DSM 6151</strain>
    </source>
</reference>
<evidence type="ECO:0000313" key="2">
    <source>
        <dbReference type="Proteomes" id="UP000430670"/>
    </source>
</evidence>
<dbReference type="Gene3D" id="4.10.410.40">
    <property type="match status" value="1"/>
</dbReference>
<evidence type="ECO:0000313" key="1">
    <source>
        <dbReference type="EMBL" id="MTV50089.1"/>
    </source>
</evidence>
<dbReference type="InterPro" id="IPR011855">
    <property type="entry name" value="Phgtail_TP901_1"/>
</dbReference>
<name>A0A6I3SMF5_HELMO</name>
<comment type="caution">
    <text evidence="1">The sequence shown here is derived from an EMBL/GenBank/DDBJ whole genome shotgun (WGS) entry which is preliminary data.</text>
</comment>
<sequence length="141" mass="15057">MAKLAGVDVLLYVQTGGTNDTPTYTVLGGQSGATLNRATHVVDVTSKDANGWAENVAGVNSWTLECNGFLIADDTATVYLEQSWLNRAMIKAEIRFPSGRKYTGHCIISDFPYEFPQDGAATYKLSLTGTGALTLMDGSTP</sequence>